<dbReference type="EMBL" id="LHXJ01000038">
    <property type="protein sequence ID" value="KXA90792.1"/>
    <property type="molecule type" value="Genomic_DNA"/>
</dbReference>
<organism evidence="1 2">
    <name type="scientific">candidate division MSBL1 archaeon SCGC-AAA259A05</name>
    <dbReference type="NCBI Taxonomy" id="1698259"/>
    <lineage>
        <taxon>Archaea</taxon>
        <taxon>Methanobacteriati</taxon>
        <taxon>Methanobacteriota</taxon>
        <taxon>candidate division MSBL1</taxon>
    </lineage>
</organism>
<dbReference type="Proteomes" id="UP000070163">
    <property type="component" value="Unassembled WGS sequence"/>
</dbReference>
<keyword evidence="2" id="KW-1185">Reference proteome</keyword>
<reference evidence="1 2" key="1">
    <citation type="journal article" date="2016" name="Sci. Rep.">
        <title>Metabolic traits of an uncultured archaeal lineage -MSBL1- from brine pools of the Red Sea.</title>
        <authorList>
            <person name="Mwirichia R."/>
            <person name="Alam I."/>
            <person name="Rashid M."/>
            <person name="Vinu M."/>
            <person name="Ba-Alawi W."/>
            <person name="Anthony Kamau A."/>
            <person name="Kamanda Ngugi D."/>
            <person name="Goker M."/>
            <person name="Klenk H.P."/>
            <person name="Bajic V."/>
            <person name="Stingl U."/>
        </authorList>
    </citation>
    <scope>NUCLEOTIDE SEQUENCE [LARGE SCALE GENOMIC DNA]</scope>
    <source>
        <strain evidence="1">SCGC-AAA259A05</strain>
    </source>
</reference>
<evidence type="ECO:0000313" key="2">
    <source>
        <dbReference type="Proteomes" id="UP000070163"/>
    </source>
</evidence>
<dbReference type="AlphaFoldDB" id="A0A133U9B7"/>
<sequence>MQREEEGKRCRGWEERPRIEETPSFTPFLETVRDKILAIEETSNTNNSEKSGEDISSNCDERVLKGVFAGAWRSPALNP</sequence>
<evidence type="ECO:0000313" key="1">
    <source>
        <dbReference type="EMBL" id="KXA90792.1"/>
    </source>
</evidence>
<comment type="caution">
    <text evidence="1">The sequence shown here is derived from an EMBL/GenBank/DDBJ whole genome shotgun (WGS) entry which is preliminary data.</text>
</comment>
<accession>A0A133U9B7</accession>
<protein>
    <submittedName>
        <fullName evidence="1">Uncharacterized protein</fullName>
    </submittedName>
</protein>
<gene>
    <name evidence="1" type="ORF">AKJ57_03675</name>
</gene>
<proteinExistence type="predicted"/>
<name>A0A133U9B7_9EURY</name>